<evidence type="ECO:0000256" key="2">
    <source>
        <dbReference type="SAM" id="Phobius"/>
    </source>
</evidence>
<comment type="caution">
    <text evidence="3">The sequence shown here is derived from an EMBL/GenBank/DDBJ whole genome shotgun (WGS) entry which is preliminary data.</text>
</comment>
<feature type="compositionally biased region" description="Basic and acidic residues" evidence="1">
    <location>
        <begin position="8"/>
        <end position="22"/>
    </location>
</feature>
<keyword evidence="2" id="KW-0812">Transmembrane</keyword>
<name>A0A943YYC9_9ACTN</name>
<accession>A0A943YYC9</accession>
<feature type="region of interest" description="Disordered" evidence="1">
    <location>
        <begin position="1"/>
        <end position="22"/>
    </location>
</feature>
<evidence type="ECO:0000256" key="1">
    <source>
        <dbReference type="SAM" id="MobiDB-lite"/>
    </source>
</evidence>
<protein>
    <submittedName>
        <fullName evidence="3">Uncharacterized protein</fullName>
    </submittedName>
</protein>
<dbReference type="Proteomes" id="UP000727506">
    <property type="component" value="Unassembled WGS sequence"/>
</dbReference>
<gene>
    <name evidence="3" type="ORF">KH142_01805</name>
</gene>
<proteinExistence type="predicted"/>
<keyword evidence="2" id="KW-0472">Membrane</keyword>
<evidence type="ECO:0000313" key="4">
    <source>
        <dbReference type="Proteomes" id="UP000727506"/>
    </source>
</evidence>
<organism evidence="3 4">
    <name type="scientific">Slackia piriformis</name>
    <dbReference type="NCBI Taxonomy" id="626934"/>
    <lineage>
        <taxon>Bacteria</taxon>
        <taxon>Bacillati</taxon>
        <taxon>Actinomycetota</taxon>
        <taxon>Coriobacteriia</taxon>
        <taxon>Eggerthellales</taxon>
        <taxon>Eggerthellaceae</taxon>
        <taxon>Slackia</taxon>
    </lineage>
</organism>
<dbReference type="AlphaFoldDB" id="A0A943YYC9"/>
<sequence>MNSNPMNDYRDAMKEARLSPEQRARLEEAVSQARLQHEKGGAAQPVPRIVTRRTFAIGAAAAFVGLAGFGALNIIGGLPGNPAPNAFGLKAYALDDPARPSGYTETLTKNVLTSNVGGYFGAWEDENGNVVDNVLGYAFRFDLECIGDNVESYSYRIEGDGAYFGLTGSRGSVPREFFPDGSFYVKKYECSDSLFVTKENQQEFGPDKSFIPLIVLTLPMDDEFRAAYDRARSLEHTDASEYDVIESGSAFDRFVELNASQKIAESTLYVTAAYEDGTAETKTYRIAPVEDFEERYLAFQELRDECILEELEGEPRNSTYPEDPELYTITQLS</sequence>
<dbReference type="EMBL" id="JAGZSV010000017">
    <property type="protein sequence ID" value="MBS6940217.1"/>
    <property type="molecule type" value="Genomic_DNA"/>
</dbReference>
<keyword evidence="2" id="KW-1133">Transmembrane helix</keyword>
<evidence type="ECO:0000313" key="3">
    <source>
        <dbReference type="EMBL" id="MBS6940217.1"/>
    </source>
</evidence>
<feature type="transmembrane region" description="Helical" evidence="2">
    <location>
        <begin position="55"/>
        <end position="75"/>
    </location>
</feature>
<reference evidence="3" key="1">
    <citation type="submission" date="2021-02" db="EMBL/GenBank/DDBJ databases">
        <title>Infant gut strain persistence is associated with maternal origin, phylogeny, and functional potential including surface adhesion and iron acquisition.</title>
        <authorList>
            <person name="Lou Y.C."/>
        </authorList>
    </citation>
    <scope>NUCLEOTIDE SEQUENCE</scope>
    <source>
        <strain evidence="3">L2_039_000G1_dasL2_039_000G1_concoct_11</strain>
    </source>
</reference>